<evidence type="ECO:0000313" key="1">
    <source>
        <dbReference type="EMBL" id="KAF2210026.1"/>
    </source>
</evidence>
<accession>A0A6A6F9F1</accession>
<dbReference type="EMBL" id="ML992683">
    <property type="protein sequence ID" value="KAF2210026.1"/>
    <property type="molecule type" value="Genomic_DNA"/>
</dbReference>
<dbReference type="Proteomes" id="UP000799539">
    <property type="component" value="Unassembled WGS sequence"/>
</dbReference>
<keyword evidence="2" id="KW-1185">Reference proteome</keyword>
<sequence length="109" mass="12485">MAERRPYIRMRRASAAQSLPPGIGHHYISWSAETDKYPQHNLADSALLSHLISYTAQAAQGERFVHQKRTCHTTSARVERLKSRQDYERCIIILGNTGIYTHPREVLVV</sequence>
<organism evidence="1 2">
    <name type="scientific">Cercospora zeae-maydis SCOH1-5</name>
    <dbReference type="NCBI Taxonomy" id="717836"/>
    <lineage>
        <taxon>Eukaryota</taxon>
        <taxon>Fungi</taxon>
        <taxon>Dikarya</taxon>
        <taxon>Ascomycota</taxon>
        <taxon>Pezizomycotina</taxon>
        <taxon>Dothideomycetes</taxon>
        <taxon>Dothideomycetidae</taxon>
        <taxon>Mycosphaerellales</taxon>
        <taxon>Mycosphaerellaceae</taxon>
        <taxon>Cercospora</taxon>
    </lineage>
</organism>
<protein>
    <submittedName>
        <fullName evidence="1">Uncharacterized protein</fullName>
    </submittedName>
</protein>
<name>A0A6A6F9F1_9PEZI</name>
<proteinExistence type="predicted"/>
<dbReference type="AlphaFoldDB" id="A0A6A6F9F1"/>
<gene>
    <name evidence="1" type="ORF">CERZMDRAFT_91214</name>
</gene>
<evidence type="ECO:0000313" key="2">
    <source>
        <dbReference type="Proteomes" id="UP000799539"/>
    </source>
</evidence>
<reference evidence="1" key="1">
    <citation type="journal article" date="2020" name="Stud. Mycol.">
        <title>101 Dothideomycetes genomes: a test case for predicting lifestyles and emergence of pathogens.</title>
        <authorList>
            <person name="Haridas S."/>
            <person name="Albert R."/>
            <person name="Binder M."/>
            <person name="Bloem J."/>
            <person name="Labutti K."/>
            <person name="Salamov A."/>
            <person name="Andreopoulos B."/>
            <person name="Baker S."/>
            <person name="Barry K."/>
            <person name="Bills G."/>
            <person name="Bluhm B."/>
            <person name="Cannon C."/>
            <person name="Castanera R."/>
            <person name="Culley D."/>
            <person name="Daum C."/>
            <person name="Ezra D."/>
            <person name="Gonzalez J."/>
            <person name="Henrissat B."/>
            <person name="Kuo A."/>
            <person name="Liang C."/>
            <person name="Lipzen A."/>
            <person name="Lutzoni F."/>
            <person name="Magnuson J."/>
            <person name="Mondo S."/>
            <person name="Nolan M."/>
            <person name="Ohm R."/>
            <person name="Pangilinan J."/>
            <person name="Park H.-J."/>
            <person name="Ramirez L."/>
            <person name="Alfaro M."/>
            <person name="Sun H."/>
            <person name="Tritt A."/>
            <person name="Yoshinaga Y."/>
            <person name="Zwiers L.-H."/>
            <person name="Turgeon B."/>
            <person name="Goodwin S."/>
            <person name="Spatafora J."/>
            <person name="Crous P."/>
            <person name="Grigoriev I."/>
        </authorList>
    </citation>
    <scope>NUCLEOTIDE SEQUENCE</scope>
    <source>
        <strain evidence="1">SCOH1-5</strain>
    </source>
</reference>